<keyword evidence="1" id="KW-0812">Transmembrane</keyword>
<feature type="transmembrane region" description="Helical" evidence="1">
    <location>
        <begin position="16"/>
        <end position="35"/>
    </location>
</feature>
<reference evidence="2" key="1">
    <citation type="journal article" date="2023" name="Mol. Phylogenet. Evol.">
        <title>Genome-scale phylogeny and comparative genomics of the fungal order Sordariales.</title>
        <authorList>
            <person name="Hensen N."/>
            <person name="Bonometti L."/>
            <person name="Westerberg I."/>
            <person name="Brannstrom I.O."/>
            <person name="Guillou S."/>
            <person name="Cros-Aarteil S."/>
            <person name="Calhoun S."/>
            <person name="Haridas S."/>
            <person name="Kuo A."/>
            <person name="Mondo S."/>
            <person name="Pangilinan J."/>
            <person name="Riley R."/>
            <person name="LaButti K."/>
            <person name="Andreopoulos B."/>
            <person name="Lipzen A."/>
            <person name="Chen C."/>
            <person name="Yan M."/>
            <person name="Daum C."/>
            <person name="Ng V."/>
            <person name="Clum A."/>
            <person name="Steindorff A."/>
            <person name="Ohm R.A."/>
            <person name="Martin F."/>
            <person name="Silar P."/>
            <person name="Natvig D.O."/>
            <person name="Lalanne C."/>
            <person name="Gautier V."/>
            <person name="Ament-Velasquez S.L."/>
            <person name="Kruys A."/>
            <person name="Hutchinson M.I."/>
            <person name="Powell A.J."/>
            <person name="Barry K."/>
            <person name="Miller A.N."/>
            <person name="Grigoriev I.V."/>
            <person name="Debuchy R."/>
            <person name="Gladieux P."/>
            <person name="Hiltunen Thoren M."/>
            <person name="Johannesson H."/>
        </authorList>
    </citation>
    <scope>NUCLEOTIDE SEQUENCE</scope>
    <source>
        <strain evidence="2">CBS 232.78</strain>
    </source>
</reference>
<name>A0AAE0N3C7_9PEZI</name>
<protein>
    <submittedName>
        <fullName evidence="2">Uncharacterized protein</fullName>
    </submittedName>
</protein>
<sequence>MTPPPVSGFNIKASNTIMFITASCMLACPAASFIGRSHSKSTLLLHSSFVAMRNISPIIASQQISPALLPTRALFDGDEGLEPRALCSLSNGVLRIFACTVLAVVLLMCASATTKISRQ</sequence>
<keyword evidence="3" id="KW-1185">Reference proteome</keyword>
<keyword evidence="1" id="KW-0472">Membrane</keyword>
<gene>
    <name evidence="2" type="ORF">B0H63DRAFT_488851</name>
</gene>
<organism evidence="2 3">
    <name type="scientific">Podospora didyma</name>
    <dbReference type="NCBI Taxonomy" id="330526"/>
    <lineage>
        <taxon>Eukaryota</taxon>
        <taxon>Fungi</taxon>
        <taxon>Dikarya</taxon>
        <taxon>Ascomycota</taxon>
        <taxon>Pezizomycotina</taxon>
        <taxon>Sordariomycetes</taxon>
        <taxon>Sordariomycetidae</taxon>
        <taxon>Sordariales</taxon>
        <taxon>Podosporaceae</taxon>
        <taxon>Podospora</taxon>
    </lineage>
</organism>
<evidence type="ECO:0000313" key="3">
    <source>
        <dbReference type="Proteomes" id="UP001285441"/>
    </source>
</evidence>
<accession>A0AAE0N3C7</accession>
<evidence type="ECO:0000256" key="1">
    <source>
        <dbReference type="SAM" id="Phobius"/>
    </source>
</evidence>
<keyword evidence="1" id="KW-1133">Transmembrane helix</keyword>
<dbReference type="Proteomes" id="UP001285441">
    <property type="component" value="Unassembled WGS sequence"/>
</dbReference>
<dbReference type="AlphaFoldDB" id="A0AAE0N3C7"/>
<evidence type="ECO:0000313" key="2">
    <source>
        <dbReference type="EMBL" id="KAK3368638.1"/>
    </source>
</evidence>
<feature type="transmembrane region" description="Helical" evidence="1">
    <location>
        <begin position="93"/>
        <end position="113"/>
    </location>
</feature>
<comment type="caution">
    <text evidence="2">The sequence shown here is derived from an EMBL/GenBank/DDBJ whole genome shotgun (WGS) entry which is preliminary data.</text>
</comment>
<reference evidence="2" key="2">
    <citation type="submission" date="2023-06" db="EMBL/GenBank/DDBJ databases">
        <authorList>
            <consortium name="Lawrence Berkeley National Laboratory"/>
            <person name="Haridas S."/>
            <person name="Hensen N."/>
            <person name="Bonometti L."/>
            <person name="Westerberg I."/>
            <person name="Brannstrom I.O."/>
            <person name="Guillou S."/>
            <person name="Cros-Aarteil S."/>
            <person name="Calhoun S."/>
            <person name="Kuo A."/>
            <person name="Mondo S."/>
            <person name="Pangilinan J."/>
            <person name="Riley R."/>
            <person name="LaButti K."/>
            <person name="Andreopoulos B."/>
            <person name="Lipzen A."/>
            <person name="Chen C."/>
            <person name="Yanf M."/>
            <person name="Daum C."/>
            <person name="Ng V."/>
            <person name="Clum A."/>
            <person name="Steindorff A."/>
            <person name="Ohm R."/>
            <person name="Martin F."/>
            <person name="Silar P."/>
            <person name="Natvig D."/>
            <person name="Lalanne C."/>
            <person name="Gautier V."/>
            <person name="Ament-velasquez S.L."/>
            <person name="Kruys A."/>
            <person name="Hutchinson M.I."/>
            <person name="Powell A.J."/>
            <person name="Barry K."/>
            <person name="Miller A.N."/>
            <person name="Grigoriev I.V."/>
            <person name="Debuchy R."/>
            <person name="Gladieux P."/>
            <person name="Thoren M.H."/>
            <person name="Johannesson H."/>
        </authorList>
    </citation>
    <scope>NUCLEOTIDE SEQUENCE</scope>
    <source>
        <strain evidence="2">CBS 232.78</strain>
    </source>
</reference>
<proteinExistence type="predicted"/>
<dbReference type="EMBL" id="JAULSW010000010">
    <property type="protein sequence ID" value="KAK3368638.1"/>
    <property type="molecule type" value="Genomic_DNA"/>
</dbReference>